<feature type="chain" id="PRO_5009909733" evidence="1">
    <location>
        <begin position="20"/>
        <end position="285"/>
    </location>
</feature>
<dbReference type="AlphaFoldDB" id="A0A1M5E5D5"/>
<feature type="signal peptide" evidence="1">
    <location>
        <begin position="1"/>
        <end position="19"/>
    </location>
</feature>
<evidence type="ECO:0000313" key="3">
    <source>
        <dbReference type="Proteomes" id="UP000184480"/>
    </source>
</evidence>
<name>A0A1M5E5D5_9BACT</name>
<evidence type="ECO:0000256" key="1">
    <source>
        <dbReference type="SAM" id="SignalP"/>
    </source>
</evidence>
<dbReference type="EMBL" id="FQUC01000009">
    <property type="protein sequence ID" value="SHF74468.1"/>
    <property type="molecule type" value="Genomic_DNA"/>
</dbReference>
<organism evidence="2 3">
    <name type="scientific">Dysgonomonas macrotermitis</name>
    <dbReference type="NCBI Taxonomy" id="1346286"/>
    <lineage>
        <taxon>Bacteria</taxon>
        <taxon>Pseudomonadati</taxon>
        <taxon>Bacteroidota</taxon>
        <taxon>Bacteroidia</taxon>
        <taxon>Bacteroidales</taxon>
        <taxon>Dysgonomonadaceae</taxon>
        <taxon>Dysgonomonas</taxon>
    </lineage>
</organism>
<dbReference type="RefSeq" id="WP_062185246.1">
    <property type="nucleotide sequence ID" value="NZ_BBXL01000044.1"/>
</dbReference>
<sequence length="285" mass="31991">MKKTLFSIFCLGFSFFSYSQDNYFKYNGVADVLLRYQPNGSGGRALVHDSNNSLTINYNNDFAGGVRVMSDLNIFQNLFIGNSVGIGTYTPTHRLEVNGNIKSSNLIIPLDGRLSINLADNFTYQNKSIGHYSFAWVYDSWKSGAATLWQSAYSGIKFFTAGQYRMGINSEGNVGIGTDNPQNKLDVLGTIRATEVKVETGWADFVFDKDYKLPTLQEVENHINEHKHLPDIPSEAEVKENGVSLGEMQAKLLQKIEELTLYVIKQDKTIKEQGELIQELKSKLE</sequence>
<evidence type="ECO:0000313" key="2">
    <source>
        <dbReference type="EMBL" id="SHF74468.1"/>
    </source>
</evidence>
<protein>
    <submittedName>
        <fullName evidence="2">Uncharacterized protein</fullName>
    </submittedName>
</protein>
<dbReference type="STRING" id="1346286.SAMN05444362_109154"/>
<reference evidence="3" key="1">
    <citation type="submission" date="2016-11" db="EMBL/GenBank/DDBJ databases">
        <authorList>
            <person name="Varghese N."/>
            <person name="Submissions S."/>
        </authorList>
    </citation>
    <scope>NUCLEOTIDE SEQUENCE [LARGE SCALE GENOMIC DNA]</scope>
    <source>
        <strain evidence="3">DSM 27370</strain>
    </source>
</reference>
<keyword evidence="1" id="KW-0732">Signal</keyword>
<dbReference type="OrthoDB" id="769954at2"/>
<accession>A0A1M5E5D5</accession>
<dbReference type="Proteomes" id="UP000184480">
    <property type="component" value="Unassembled WGS sequence"/>
</dbReference>
<gene>
    <name evidence="2" type="ORF">SAMN05444362_109154</name>
</gene>
<keyword evidence="3" id="KW-1185">Reference proteome</keyword>
<proteinExistence type="predicted"/>